<reference evidence="4 5" key="1">
    <citation type="submission" date="2017-12" db="EMBL/GenBank/DDBJ databases">
        <title>Hemimetabolous genomes reveal molecular basis of termite eusociality.</title>
        <authorList>
            <person name="Harrison M.C."/>
            <person name="Jongepier E."/>
            <person name="Robertson H.M."/>
            <person name="Arning N."/>
            <person name="Bitard-Feildel T."/>
            <person name="Chao H."/>
            <person name="Childers C.P."/>
            <person name="Dinh H."/>
            <person name="Doddapaneni H."/>
            <person name="Dugan S."/>
            <person name="Gowin J."/>
            <person name="Greiner C."/>
            <person name="Han Y."/>
            <person name="Hu H."/>
            <person name="Hughes D.S.T."/>
            <person name="Huylmans A.-K."/>
            <person name="Kemena C."/>
            <person name="Kremer L.P.M."/>
            <person name="Lee S.L."/>
            <person name="Lopez-Ezquerra A."/>
            <person name="Mallet L."/>
            <person name="Monroy-Kuhn J.M."/>
            <person name="Moser A."/>
            <person name="Murali S.C."/>
            <person name="Muzny D.M."/>
            <person name="Otani S."/>
            <person name="Piulachs M.-D."/>
            <person name="Poelchau M."/>
            <person name="Qu J."/>
            <person name="Schaub F."/>
            <person name="Wada-Katsumata A."/>
            <person name="Worley K.C."/>
            <person name="Xie Q."/>
            <person name="Ylla G."/>
            <person name="Poulsen M."/>
            <person name="Gibbs R.A."/>
            <person name="Schal C."/>
            <person name="Richards S."/>
            <person name="Belles X."/>
            <person name="Korb J."/>
            <person name="Bornberg-Bauer E."/>
        </authorList>
    </citation>
    <scope>NUCLEOTIDE SEQUENCE [LARGE SCALE GENOMIC DNA]</scope>
    <source>
        <tissue evidence="4">Whole body</tissue>
    </source>
</reference>
<evidence type="ECO:0000313" key="5">
    <source>
        <dbReference type="Proteomes" id="UP000235965"/>
    </source>
</evidence>
<evidence type="ECO:0000313" key="4">
    <source>
        <dbReference type="EMBL" id="PNF38180.1"/>
    </source>
</evidence>
<protein>
    <submittedName>
        <fullName evidence="4">Glucose dehydrogenase [FAD, quinone]</fullName>
    </submittedName>
</protein>
<proteinExistence type="inferred from homology"/>
<dbReference type="Gene3D" id="3.50.50.60">
    <property type="entry name" value="FAD/NAD(P)-binding domain"/>
    <property type="match status" value="1"/>
</dbReference>
<accession>A0A2J7RBH1</accession>
<organism evidence="4 5">
    <name type="scientific">Cryptotermes secundus</name>
    <dbReference type="NCBI Taxonomy" id="105785"/>
    <lineage>
        <taxon>Eukaryota</taxon>
        <taxon>Metazoa</taxon>
        <taxon>Ecdysozoa</taxon>
        <taxon>Arthropoda</taxon>
        <taxon>Hexapoda</taxon>
        <taxon>Insecta</taxon>
        <taxon>Pterygota</taxon>
        <taxon>Neoptera</taxon>
        <taxon>Polyneoptera</taxon>
        <taxon>Dictyoptera</taxon>
        <taxon>Blattodea</taxon>
        <taxon>Blattoidea</taxon>
        <taxon>Termitoidae</taxon>
        <taxon>Kalotermitidae</taxon>
        <taxon>Cryptotermitinae</taxon>
        <taxon>Cryptotermes</taxon>
    </lineage>
</organism>
<dbReference type="AlphaFoldDB" id="A0A2J7RBH1"/>
<sequence>MSAASCNNCTFQDTQFLAGSCGATFTLFMGLVEYLVSSKDDIADACNRPGRESVKGMETAEYDFVVVGAGIAGSVVASRLSENPDWKVLLIEAGPEEPTATSVPAFAVSAVGSELDWKYQTQPEGMACLVTGGICNWPRGKMVSGTGGMQGMMYTRGNPKVYNEWAKFGNDGWRYEDVLPYFIKAEKNKNLELVEERYHGTEGPLVVQHFPYRPPLSEAIVEAGKELGYRTGDLNGANQTGIAIAQMMVDNGLRGSTSRMYLRKAGARDNLDVLINSHVTQILIDKKTNLATGVEFIQKDGVKKIVRAKKEVILSGGAIGSPQILLLSGVGPSEDLEELGIEVVQDLPVGRNLHNHVSASVGFYINDTSYETLTTKVLQEYLDTHTGPLSATGITQTTAFLLSKYASDGVPDIQVFFDGFMATCSRTGLAEECTNGEIGDCGRRYITARPTNILPKSRGYLKLRSTNPKDHPLIFPNYFSAMRDGEVLIEGIKLVIQLTETESLQGWGAELDKKPAEGCEGPPFGSDEYWQCVIHRHTGPENHQAGSCKMGPAGDPTAVVDPQLRVHGVRNIRVIDASIFPYVPNCNTIAVVVMVAEKGSDMLKNTWQSSDKADNACHKFGICQQCDMNSKPTVSRSVLQQ</sequence>
<dbReference type="Pfam" id="PF05199">
    <property type="entry name" value="GMC_oxred_C"/>
    <property type="match status" value="1"/>
</dbReference>
<dbReference type="PROSITE" id="PS00624">
    <property type="entry name" value="GMC_OXRED_2"/>
    <property type="match status" value="1"/>
</dbReference>
<evidence type="ECO:0000259" key="3">
    <source>
        <dbReference type="PROSITE" id="PS00624"/>
    </source>
</evidence>
<dbReference type="PANTHER" id="PTHR11552">
    <property type="entry name" value="GLUCOSE-METHANOL-CHOLINE GMC OXIDOREDUCTASE"/>
    <property type="match status" value="1"/>
</dbReference>
<keyword evidence="5" id="KW-1185">Reference proteome</keyword>
<dbReference type="Proteomes" id="UP000235965">
    <property type="component" value="Unassembled WGS sequence"/>
</dbReference>
<comment type="cofactor">
    <cofactor evidence="2">
        <name>FAD</name>
        <dbReference type="ChEBI" id="CHEBI:57692"/>
    </cofactor>
</comment>
<evidence type="ECO:0000256" key="1">
    <source>
        <dbReference type="ARBA" id="ARBA00010790"/>
    </source>
</evidence>
<dbReference type="GO" id="GO:0050660">
    <property type="term" value="F:flavin adenine dinucleotide binding"/>
    <property type="evidence" value="ECO:0007669"/>
    <property type="project" value="InterPro"/>
</dbReference>
<dbReference type="Pfam" id="PF00732">
    <property type="entry name" value="GMC_oxred_N"/>
    <property type="match status" value="1"/>
</dbReference>
<dbReference type="InterPro" id="IPR036188">
    <property type="entry name" value="FAD/NAD-bd_sf"/>
</dbReference>
<dbReference type="InterPro" id="IPR012132">
    <property type="entry name" value="GMC_OxRdtase"/>
</dbReference>
<dbReference type="SUPFAM" id="SSF54373">
    <property type="entry name" value="FAD-linked reductases, C-terminal domain"/>
    <property type="match status" value="1"/>
</dbReference>
<feature type="binding site" evidence="2">
    <location>
        <position position="146"/>
    </location>
    <ligand>
        <name>FAD</name>
        <dbReference type="ChEBI" id="CHEBI:57692"/>
    </ligand>
</feature>
<dbReference type="STRING" id="105785.A0A2J7RBH1"/>
<dbReference type="InterPro" id="IPR007867">
    <property type="entry name" value="GMC_OxRtase_C"/>
</dbReference>
<keyword evidence="2" id="KW-0285">Flavoprotein</keyword>
<dbReference type="GO" id="GO:0016614">
    <property type="term" value="F:oxidoreductase activity, acting on CH-OH group of donors"/>
    <property type="evidence" value="ECO:0007669"/>
    <property type="project" value="InterPro"/>
</dbReference>
<dbReference type="OrthoDB" id="269227at2759"/>
<dbReference type="InParanoid" id="A0A2J7RBH1"/>
<comment type="similarity">
    <text evidence="1">Belongs to the GMC oxidoreductase family.</text>
</comment>
<feature type="binding site" evidence="2">
    <location>
        <position position="279"/>
    </location>
    <ligand>
        <name>FAD</name>
        <dbReference type="ChEBI" id="CHEBI:57692"/>
    </ligand>
</feature>
<dbReference type="Gene3D" id="3.30.560.10">
    <property type="entry name" value="Glucose Oxidase, domain 3"/>
    <property type="match status" value="1"/>
</dbReference>
<dbReference type="InterPro" id="IPR000172">
    <property type="entry name" value="GMC_OxRdtase_N"/>
</dbReference>
<keyword evidence="2" id="KW-0274">FAD</keyword>
<evidence type="ECO:0000256" key="2">
    <source>
        <dbReference type="PIRSR" id="PIRSR000137-2"/>
    </source>
</evidence>
<dbReference type="EMBL" id="NEVH01005904">
    <property type="protein sequence ID" value="PNF38180.1"/>
    <property type="molecule type" value="Genomic_DNA"/>
</dbReference>
<comment type="caution">
    <text evidence="4">The sequence shown here is derived from an EMBL/GenBank/DDBJ whole genome shotgun (WGS) entry which is preliminary data.</text>
</comment>
<dbReference type="PANTHER" id="PTHR11552:SF217">
    <property type="entry name" value="GLUCOSE DEHYDROGENASE [FAD, QUINONE]"/>
    <property type="match status" value="1"/>
</dbReference>
<name>A0A2J7RBH1_9NEOP</name>
<dbReference type="PIRSF" id="PIRSF000137">
    <property type="entry name" value="Alcohol_oxidase"/>
    <property type="match status" value="1"/>
</dbReference>
<feature type="domain" description="Glucose-methanol-choline oxidoreductase N-terminal" evidence="3">
    <location>
        <begin position="317"/>
        <end position="331"/>
    </location>
</feature>
<dbReference type="SUPFAM" id="SSF51905">
    <property type="entry name" value="FAD/NAD(P)-binding domain"/>
    <property type="match status" value="1"/>
</dbReference>
<gene>
    <name evidence="4" type="primary">Gld_17</name>
    <name evidence="4" type="ORF">B7P43_G14242</name>
</gene>